<protein>
    <submittedName>
        <fullName evidence="2">Uncharacterized protein</fullName>
    </submittedName>
</protein>
<proteinExistence type="predicted"/>
<evidence type="ECO:0000313" key="3">
    <source>
        <dbReference type="Proteomes" id="UP000277580"/>
    </source>
</evidence>
<reference evidence="2 3" key="1">
    <citation type="journal article" date="2018" name="Nat. Ecol. Evol.">
        <title>Pezizomycetes genomes reveal the molecular basis of ectomycorrhizal truffle lifestyle.</title>
        <authorList>
            <person name="Murat C."/>
            <person name="Payen T."/>
            <person name="Noel B."/>
            <person name="Kuo A."/>
            <person name="Morin E."/>
            <person name="Chen J."/>
            <person name="Kohler A."/>
            <person name="Krizsan K."/>
            <person name="Balestrini R."/>
            <person name="Da Silva C."/>
            <person name="Montanini B."/>
            <person name="Hainaut M."/>
            <person name="Levati E."/>
            <person name="Barry K.W."/>
            <person name="Belfiori B."/>
            <person name="Cichocki N."/>
            <person name="Clum A."/>
            <person name="Dockter R.B."/>
            <person name="Fauchery L."/>
            <person name="Guy J."/>
            <person name="Iotti M."/>
            <person name="Le Tacon F."/>
            <person name="Lindquist E.A."/>
            <person name="Lipzen A."/>
            <person name="Malagnac F."/>
            <person name="Mello A."/>
            <person name="Molinier V."/>
            <person name="Miyauchi S."/>
            <person name="Poulain J."/>
            <person name="Riccioni C."/>
            <person name="Rubini A."/>
            <person name="Sitrit Y."/>
            <person name="Splivallo R."/>
            <person name="Traeger S."/>
            <person name="Wang M."/>
            <person name="Zifcakova L."/>
            <person name="Wipf D."/>
            <person name="Zambonelli A."/>
            <person name="Paolocci F."/>
            <person name="Nowrousian M."/>
            <person name="Ottonello S."/>
            <person name="Baldrian P."/>
            <person name="Spatafora J.W."/>
            <person name="Henrissat B."/>
            <person name="Nagy L.G."/>
            <person name="Aury J.M."/>
            <person name="Wincker P."/>
            <person name="Grigoriev I.V."/>
            <person name="Bonfante P."/>
            <person name="Martin F.M."/>
        </authorList>
    </citation>
    <scope>NUCLEOTIDE SEQUENCE [LARGE SCALE GENOMIC DNA]</scope>
    <source>
        <strain evidence="2 3">CCBAS932</strain>
    </source>
</reference>
<name>A0A3N4KWD2_9PEZI</name>
<evidence type="ECO:0000256" key="1">
    <source>
        <dbReference type="SAM" id="MobiDB-lite"/>
    </source>
</evidence>
<dbReference type="AlphaFoldDB" id="A0A3N4KWD2"/>
<feature type="region of interest" description="Disordered" evidence="1">
    <location>
        <begin position="208"/>
        <end position="232"/>
    </location>
</feature>
<gene>
    <name evidence="2" type="ORF">P167DRAFT_603876</name>
</gene>
<dbReference type="Proteomes" id="UP000277580">
    <property type="component" value="Unassembled WGS sequence"/>
</dbReference>
<sequence length="232" mass="26227">MVSRVAEWKRKQRQLSKELATTEWKIENGGHVTQWPKDAPQESIDTIKETGELAARAWKIHKTPCGPCEEEHISMVCQFIADWPEGIGMRSAVGKVLKLKVLDAAIQDMNSLLESPKCPKGQDHRRHLQVLSFLNIQRMCLDGNKSRTKLSLSVANTYGKGVKLSESIMCRERDWVRYRFIEPGHQGKHQKFKKKVVDDPQGELLTGTQETAVNEGGHAAQSKEVLAETENE</sequence>
<dbReference type="InParanoid" id="A0A3N4KWD2"/>
<dbReference type="EMBL" id="ML119116">
    <property type="protein sequence ID" value="RPB14850.1"/>
    <property type="molecule type" value="Genomic_DNA"/>
</dbReference>
<accession>A0A3N4KWD2</accession>
<dbReference type="OrthoDB" id="5308716at2759"/>
<evidence type="ECO:0000313" key="2">
    <source>
        <dbReference type="EMBL" id="RPB14850.1"/>
    </source>
</evidence>
<organism evidence="2 3">
    <name type="scientific">Morchella conica CCBAS932</name>
    <dbReference type="NCBI Taxonomy" id="1392247"/>
    <lineage>
        <taxon>Eukaryota</taxon>
        <taxon>Fungi</taxon>
        <taxon>Dikarya</taxon>
        <taxon>Ascomycota</taxon>
        <taxon>Pezizomycotina</taxon>
        <taxon>Pezizomycetes</taxon>
        <taxon>Pezizales</taxon>
        <taxon>Morchellaceae</taxon>
        <taxon>Morchella</taxon>
    </lineage>
</organism>
<keyword evidence="3" id="KW-1185">Reference proteome</keyword>